<comment type="caution">
    <text evidence="2">The sequence shown here is derived from an EMBL/GenBank/DDBJ whole genome shotgun (WGS) entry which is preliminary data.</text>
</comment>
<accession>A0A7W1XPY6</accession>
<sequence>MENLSAGIRKQWFLWVFRGSACLYFTTVIFLLFVLFQLADGSWLMRFEFFRANEILVMISWLFILSAILSIVAVFTILLFALNRHFRVILQWAWFIHLIGSVALLIHVLVQMLVYPPLMEVAWETTDPSIFNYLDSWEKLLIPIVSVFVPSCWAISGLIYTAIMFRTRNFSHHFNWWSLAVWGMVLTGAVIFRWVGSVATFWQGAAILLFIPWVWFVAEDLKPRLKN</sequence>
<feature type="transmembrane region" description="Helical" evidence="1">
    <location>
        <begin position="55"/>
        <end position="82"/>
    </location>
</feature>
<dbReference type="Proteomes" id="UP000538292">
    <property type="component" value="Unassembled WGS sequence"/>
</dbReference>
<feature type="transmembrane region" description="Helical" evidence="1">
    <location>
        <begin position="140"/>
        <end position="162"/>
    </location>
</feature>
<keyword evidence="1" id="KW-0812">Transmembrane</keyword>
<keyword evidence="3" id="KW-1185">Reference proteome</keyword>
<dbReference type="EMBL" id="JACEOL010000004">
    <property type="protein sequence ID" value="MBA4601079.1"/>
    <property type="molecule type" value="Genomic_DNA"/>
</dbReference>
<dbReference type="AlphaFoldDB" id="A0A7W1XPY6"/>
<evidence type="ECO:0000256" key="1">
    <source>
        <dbReference type="SAM" id="Phobius"/>
    </source>
</evidence>
<reference evidence="2 3" key="1">
    <citation type="submission" date="2020-07" db="EMBL/GenBank/DDBJ databases">
        <title>Thermoactinomyces phylogeny.</title>
        <authorList>
            <person name="Dunlap C."/>
        </authorList>
    </citation>
    <scope>NUCLEOTIDE SEQUENCE [LARGE SCALE GENOMIC DNA]</scope>
    <source>
        <strain evidence="2 3">AMNI-1</strain>
    </source>
</reference>
<gene>
    <name evidence="2" type="ORF">H2C83_01795</name>
</gene>
<protein>
    <submittedName>
        <fullName evidence="2">Uncharacterized protein</fullName>
    </submittedName>
</protein>
<dbReference type="RefSeq" id="WP_181737188.1">
    <property type="nucleotide sequence ID" value="NZ_JACEOL010000004.1"/>
</dbReference>
<feature type="transmembrane region" description="Helical" evidence="1">
    <location>
        <begin position="12"/>
        <end position="35"/>
    </location>
</feature>
<feature type="transmembrane region" description="Helical" evidence="1">
    <location>
        <begin position="174"/>
        <end position="195"/>
    </location>
</feature>
<name>A0A7W1XPY6_9BACL</name>
<evidence type="ECO:0000313" key="2">
    <source>
        <dbReference type="EMBL" id="MBA4601079.1"/>
    </source>
</evidence>
<feature type="transmembrane region" description="Helical" evidence="1">
    <location>
        <begin position="201"/>
        <end position="218"/>
    </location>
</feature>
<proteinExistence type="predicted"/>
<organism evidence="2 3">
    <name type="scientific">Thermoactinomyces mirandus</name>
    <dbReference type="NCBI Taxonomy" id="2756294"/>
    <lineage>
        <taxon>Bacteria</taxon>
        <taxon>Bacillati</taxon>
        <taxon>Bacillota</taxon>
        <taxon>Bacilli</taxon>
        <taxon>Bacillales</taxon>
        <taxon>Thermoactinomycetaceae</taxon>
        <taxon>Thermoactinomyces</taxon>
    </lineage>
</organism>
<feature type="transmembrane region" description="Helical" evidence="1">
    <location>
        <begin position="94"/>
        <end position="114"/>
    </location>
</feature>
<keyword evidence="1" id="KW-0472">Membrane</keyword>
<keyword evidence="1" id="KW-1133">Transmembrane helix</keyword>
<evidence type="ECO:0000313" key="3">
    <source>
        <dbReference type="Proteomes" id="UP000538292"/>
    </source>
</evidence>